<dbReference type="GO" id="GO:0019933">
    <property type="term" value="P:cAMP-mediated signaling"/>
    <property type="evidence" value="ECO:0007669"/>
    <property type="project" value="TreeGrafter"/>
</dbReference>
<sequence length="119" mass="13126">MEDQLKRLEAVTNRLESVVHQLSSTGSGGPSHTNDDSTNNVDNTPVIRDYDIIINESVKPFLTSSQKIGGELTTMSDHVKRLFDAQQQFLTQAVQSTKPNDQKVVEAIKPQSSEIDAIT</sequence>
<dbReference type="GO" id="GO:0007015">
    <property type="term" value="P:actin filament organization"/>
    <property type="evidence" value="ECO:0007669"/>
    <property type="project" value="TreeGrafter"/>
</dbReference>
<dbReference type="GO" id="GO:0003779">
    <property type="term" value="F:actin binding"/>
    <property type="evidence" value="ECO:0007669"/>
    <property type="project" value="InterPro"/>
</dbReference>
<evidence type="ECO:0000313" key="3">
    <source>
        <dbReference type="EMBL" id="CAF5217632.1"/>
    </source>
</evidence>
<dbReference type="Pfam" id="PF01213">
    <property type="entry name" value="CAP_N-CM"/>
    <property type="match status" value="1"/>
</dbReference>
<dbReference type="InterPro" id="IPR036222">
    <property type="entry name" value="CAP_N_sf"/>
</dbReference>
<feature type="non-terminal residue" evidence="3">
    <location>
        <position position="119"/>
    </location>
</feature>
<feature type="region of interest" description="Disordered" evidence="1">
    <location>
        <begin position="19"/>
        <end position="44"/>
    </location>
</feature>
<feature type="domain" description="CAP N-terminal" evidence="2">
    <location>
        <begin position="50"/>
        <end position="118"/>
    </location>
</feature>
<dbReference type="PANTHER" id="PTHR10652">
    <property type="entry name" value="ADENYLYL CYCLASE-ASSOCIATED PROTEIN"/>
    <property type="match status" value="1"/>
</dbReference>
<dbReference type="SUPFAM" id="SSF101278">
    <property type="entry name" value="N-terminal domain of adenylylcyclase associated protein, CAP"/>
    <property type="match status" value="1"/>
</dbReference>
<dbReference type="GO" id="GO:0005737">
    <property type="term" value="C:cytoplasm"/>
    <property type="evidence" value="ECO:0007669"/>
    <property type="project" value="TreeGrafter"/>
</dbReference>
<dbReference type="EMBL" id="CAJOBJ010360428">
    <property type="protein sequence ID" value="CAF5217632.1"/>
    <property type="molecule type" value="Genomic_DNA"/>
</dbReference>
<reference evidence="3" key="1">
    <citation type="submission" date="2021-02" db="EMBL/GenBank/DDBJ databases">
        <authorList>
            <person name="Nowell W R."/>
        </authorList>
    </citation>
    <scope>NUCLEOTIDE SEQUENCE</scope>
</reference>
<comment type="caution">
    <text evidence="3">The sequence shown here is derived from an EMBL/GenBank/DDBJ whole genome shotgun (WGS) entry which is preliminary data.</text>
</comment>
<dbReference type="PANTHER" id="PTHR10652:SF0">
    <property type="entry name" value="ADENYLYL CYCLASE-ASSOCIATED PROTEIN"/>
    <property type="match status" value="1"/>
</dbReference>
<dbReference type="InterPro" id="IPR001837">
    <property type="entry name" value="Adenylate_cyclase-assoc_CAP"/>
</dbReference>
<dbReference type="AlphaFoldDB" id="A0A8S3JK19"/>
<accession>A0A8S3JK19</accession>
<dbReference type="InterPro" id="IPR013992">
    <property type="entry name" value="Adenylate_cyclase-assoc_CAP_N"/>
</dbReference>
<dbReference type="GO" id="GO:0008179">
    <property type="term" value="F:adenylate cyclase binding"/>
    <property type="evidence" value="ECO:0007669"/>
    <property type="project" value="TreeGrafter"/>
</dbReference>
<evidence type="ECO:0000313" key="4">
    <source>
        <dbReference type="Proteomes" id="UP000681720"/>
    </source>
</evidence>
<gene>
    <name evidence="3" type="ORF">GIL414_LOCUS82523</name>
</gene>
<proteinExistence type="predicted"/>
<evidence type="ECO:0000256" key="1">
    <source>
        <dbReference type="SAM" id="MobiDB-lite"/>
    </source>
</evidence>
<name>A0A8S3JK19_9BILA</name>
<protein>
    <recommendedName>
        <fullName evidence="2">CAP N-terminal domain-containing protein</fullName>
    </recommendedName>
</protein>
<dbReference type="InterPro" id="IPR053950">
    <property type="entry name" value="CAP_N"/>
</dbReference>
<evidence type="ECO:0000259" key="2">
    <source>
        <dbReference type="Pfam" id="PF21938"/>
    </source>
</evidence>
<organism evidence="3 4">
    <name type="scientific">Rotaria magnacalcarata</name>
    <dbReference type="NCBI Taxonomy" id="392030"/>
    <lineage>
        <taxon>Eukaryota</taxon>
        <taxon>Metazoa</taxon>
        <taxon>Spiralia</taxon>
        <taxon>Gnathifera</taxon>
        <taxon>Rotifera</taxon>
        <taxon>Eurotatoria</taxon>
        <taxon>Bdelloidea</taxon>
        <taxon>Philodinida</taxon>
        <taxon>Philodinidae</taxon>
        <taxon>Rotaria</taxon>
    </lineage>
</organism>
<dbReference type="Proteomes" id="UP000681720">
    <property type="component" value="Unassembled WGS sequence"/>
</dbReference>
<dbReference type="Gene3D" id="1.25.40.330">
    <property type="entry name" value="Adenylate cyclase-associated CAP, N-terminal domain"/>
    <property type="match status" value="1"/>
</dbReference>
<dbReference type="Pfam" id="PF21938">
    <property type="entry name" value="CAP_N"/>
    <property type="match status" value="1"/>
</dbReference>